<dbReference type="Pfam" id="PF01580">
    <property type="entry name" value="FtsK_SpoIIIE"/>
    <property type="match status" value="1"/>
</dbReference>
<evidence type="ECO:0000256" key="4">
    <source>
        <dbReference type="ARBA" id="ARBA00022618"/>
    </source>
</evidence>
<dbReference type="InterPro" id="IPR036388">
    <property type="entry name" value="WH-like_DNA-bd_sf"/>
</dbReference>
<evidence type="ECO:0000256" key="1">
    <source>
        <dbReference type="ARBA" id="ARBA00004651"/>
    </source>
</evidence>
<organism evidence="18 19">
    <name type="scientific">Carboxydocella sporoproducens DSM 16521</name>
    <dbReference type="NCBI Taxonomy" id="1121270"/>
    <lineage>
        <taxon>Bacteria</taxon>
        <taxon>Bacillati</taxon>
        <taxon>Bacillota</taxon>
        <taxon>Clostridia</taxon>
        <taxon>Eubacteriales</taxon>
        <taxon>Clostridiales Family XVI. Incertae Sedis</taxon>
        <taxon>Carboxydocella</taxon>
    </lineage>
</organism>
<evidence type="ECO:0000256" key="5">
    <source>
        <dbReference type="ARBA" id="ARBA00022692"/>
    </source>
</evidence>
<dbReference type="PROSITE" id="PS50901">
    <property type="entry name" value="FTSK"/>
    <property type="match status" value="1"/>
</dbReference>
<reference evidence="19" key="1">
    <citation type="submission" date="2017-02" db="EMBL/GenBank/DDBJ databases">
        <authorList>
            <person name="Varghese N."/>
            <person name="Submissions S."/>
        </authorList>
    </citation>
    <scope>NUCLEOTIDE SEQUENCE [LARGE SCALE GENOMIC DNA]</scope>
    <source>
        <strain evidence="19">DSM 16521</strain>
    </source>
</reference>
<dbReference type="InterPro" id="IPR002543">
    <property type="entry name" value="FtsK_dom"/>
</dbReference>
<feature type="transmembrane region" description="Helical" evidence="16">
    <location>
        <begin position="110"/>
        <end position="132"/>
    </location>
</feature>
<dbReference type="GO" id="GO:0051301">
    <property type="term" value="P:cell division"/>
    <property type="evidence" value="ECO:0007669"/>
    <property type="project" value="UniProtKB-KW"/>
</dbReference>
<comment type="subcellular location">
    <subcellularLocation>
        <location evidence="1">Cell membrane</location>
        <topology evidence="1">Multi-pass membrane protein</topology>
    </subcellularLocation>
</comment>
<dbReference type="PANTHER" id="PTHR22683:SF41">
    <property type="entry name" value="DNA TRANSLOCASE FTSK"/>
    <property type="match status" value="1"/>
</dbReference>
<keyword evidence="8 15" id="KW-0067">ATP-binding</keyword>
<gene>
    <name evidence="18" type="ORF">SAMN02745885_02495</name>
</gene>
<evidence type="ECO:0000259" key="17">
    <source>
        <dbReference type="PROSITE" id="PS50901"/>
    </source>
</evidence>
<dbReference type="AlphaFoldDB" id="A0A1T4S7D7"/>
<dbReference type="SMART" id="SM00843">
    <property type="entry name" value="Ftsk_gamma"/>
    <property type="match status" value="1"/>
</dbReference>
<dbReference type="GO" id="GO:0007059">
    <property type="term" value="P:chromosome segregation"/>
    <property type="evidence" value="ECO:0007669"/>
    <property type="project" value="UniProtKB-KW"/>
</dbReference>
<evidence type="ECO:0000256" key="13">
    <source>
        <dbReference type="ARBA" id="ARBA00024986"/>
    </source>
</evidence>
<feature type="domain" description="FtsK" evidence="17">
    <location>
        <begin position="376"/>
        <end position="566"/>
    </location>
</feature>
<dbReference type="InterPro" id="IPR050206">
    <property type="entry name" value="FtsK/SpoIIIE/SftA"/>
</dbReference>
<feature type="binding site" evidence="15">
    <location>
        <begin position="393"/>
        <end position="400"/>
    </location>
    <ligand>
        <name>ATP</name>
        <dbReference type="ChEBI" id="CHEBI:30616"/>
    </ligand>
</feature>
<dbReference type="Gene3D" id="1.10.10.10">
    <property type="entry name" value="Winged helix-like DNA-binding domain superfamily/Winged helix DNA-binding domain"/>
    <property type="match status" value="1"/>
</dbReference>
<dbReference type="SMART" id="SM00382">
    <property type="entry name" value="AAA"/>
    <property type="match status" value="1"/>
</dbReference>
<keyword evidence="9 16" id="KW-1133">Transmembrane helix</keyword>
<accession>A0A1T4S7D7</accession>
<dbReference type="Pfam" id="PF13491">
    <property type="entry name" value="FtsK_4TM"/>
    <property type="match status" value="1"/>
</dbReference>
<keyword evidence="10" id="KW-0238">DNA-binding</keyword>
<evidence type="ECO:0000313" key="18">
    <source>
        <dbReference type="EMBL" id="SKA24179.1"/>
    </source>
</evidence>
<dbReference type="InterPro" id="IPR036390">
    <property type="entry name" value="WH_DNA-bd_sf"/>
</dbReference>
<comment type="similarity">
    <text evidence="2">Belongs to the FtsK/SpoIIIE/SftA family.</text>
</comment>
<feature type="transmembrane region" description="Helical" evidence="16">
    <location>
        <begin position="51"/>
        <end position="75"/>
    </location>
</feature>
<evidence type="ECO:0000256" key="7">
    <source>
        <dbReference type="ARBA" id="ARBA00022829"/>
    </source>
</evidence>
<protein>
    <submittedName>
        <fullName evidence="18">DNA translocase FtsK</fullName>
    </submittedName>
</protein>
<evidence type="ECO:0000256" key="14">
    <source>
        <dbReference type="ARBA" id="ARBA00025923"/>
    </source>
</evidence>
<dbReference type="GO" id="GO:0003677">
    <property type="term" value="F:DNA binding"/>
    <property type="evidence" value="ECO:0007669"/>
    <property type="project" value="UniProtKB-KW"/>
</dbReference>
<evidence type="ECO:0000256" key="8">
    <source>
        <dbReference type="ARBA" id="ARBA00022840"/>
    </source>
</evidence>
<dbReference type="SUPFAM" id="SSF46785">
    <property type="entry name" value="Winged helix' DNA-binding domain"/>
    <property type="match status" value="1"/>
</dbReference>
<dbReference type="InterPro" id="IPR018541">
    <property type="entry name" value="Ftsk_gamma"/>
</dbReference>
<comment type="function">
    <text evidence="13">Essential cell division protein that coordinates cell division and chromosome segregation. The N-terminus is involved in assembly of the cell-division machinery. The C-terminus functions as a DNA motor that moves dsDNA in an ATP-dependent manner towards the dif recombination site, which is located within the replication terminus region. Required for activation of the Xer recombinase, allowing activation of chromosome unlinking by recombination.</text>
</comment>
<dbReference type="InterPro" id="IPR041027">
    <property type="entry name" value="FtsK_alpha"/>
</dbReference>
<dbReference type="GO" id="GO:0005886">
    <property type="term" value="C:plasma membrane"/>
    <property type="evidence" value="ECO:0007669"/>
    <property type="project" value="UniProtKB-SubCell"/>
</dbReference>
<dbReference type="OrthoDB" id="9807790at2"/>
<dbReference type="RefSeq" id="WP_078666468.1">
    <property type="nucleotide sequence ID" value="NZ_FUXM01000045.1"/>
</dbReference>
<dbReference type="Pfam" id="PF17854">
    <property type="entry name" value="FtsK_alpha"/>
    <property type="match status" value="1"/>
</dbReference>
<keyword evidence="11 16" id="KW-0472">Membrane</keyword>
<evidence type="ECO:0000256" key="16">
    <source>
        <dbReference type="SAM" id="Phobius"/>
    </source>
</evidence>
<sequence length="713" mass="77817">MPKVQPSQTSTRFKNELKGIGWIALAILTFLIILEKSAAQIGLLGIYMRKFLFSLFGEGVWFFPFFLFYIGFYRLFYWAQAAWQKRLTGAGLVLLSVLAYLHMDIPAEGFFAYASGGLGGGLLGAAFSWILLKLFGKAGSYVIIISLFLTGILIISEVSASSGLRWLYSRTKEVLTGIMTRLVSSRQKPREEGKARTRTSTKVKSAEKEQVLVRTEVVSNPPEPIITAEIDTDSKRAESAALPDIELLRAPENSNFTLSEDEINKNIALLEQTLDNFGVKAKVQQVSVGPTITRYEIQPAPGIKVSRIVNLADDIALSLAAAQVRIEAPIPGKAAVGIEVPNKTPAPVFLKEVIESPQFKNSPSPLTVALGKDIAGQPVVADLIKMPHLLVAGSTGSGKSVCINSLITSILYKSGAETVKFMLIDPKMVELSIYNGIPHLLAPVVTDPKKAAGALRWAVMEMEKRYTSFAEAKVKNIEGYNNWLQKQNQKPLPYIVVIIDELADLMMVAPADVEDAICRLAQMARAAGIHLVIATQRPSVDVITGLIKANVPSRIAFAVSSQIDSRTILDMAGAEKLLGRGDMLYYPIGANKPIRVQGAYIGEEEIELIVSHLKTLGAPIFNEEVINLPEDTTAGPENIDDDLLPQAVRVVVEHGQASASLLQRRLRVGYARAARLVDLLEQIGVVGPHEGSKPRTVLLSKEQLDNFLDSLKK</sequence>
<dbReference type="InterPro" id="IPR003593">
    <property type="entry name" value="AAA+_ATPase"/>
</dbReference>
<evidence type="ECO:0000256" key="2">
    <source>
        <dbReference type="ARBA" id="ARBA00006474"/>
    </source>
</evidence>
<dbReference type="Pfam" id="PF09397">
    <property type="entry name" value="FtsK_gamma"/>
    <property type="match status" value="1"/>
</dbReference>
<evidence type="ECO:0000256" key="11">
    <source>
        <dbReference type="ARBA" id="ARBA00023136"/>
    </source>
</evidence>
<evidence type="ECO:0000256" key="15">
    <source>
        <dbReference type="PROSITE-ProRule" id="PRU00289"/>
    </source>
</evidence>
<feature type="transmembrane region" description="Helical" evidence="16">
    <location>
        <begin position="138"/>
        <end position="160"/>
    </location>
</feature>
<dbReference type="Proteomes" id="UP000189933">
    <property type="component" value="Unassembled WGS sequence"/>
</dbReference>
<evidence type="ECO:0000256" key="12">
    <source>
        <dbReference type="ARBA" id="ARBA00023306"/>
    </source>
</evidence>
<dbReference type="Gene3D" id="3.30.980.40">
    <property type="match status" value="1"/>
</dbReference>
<name>A0A1T4S7D7_9FIRM</name>
<evidence type="ECO:0000256" key="10">
    <source>
        <dbReference type="ARBA" id="ARBA00023125"/>
    </source>
</evidence>
<proteinExistence type="inferred from homology"/>
<dbReference type="SUPFAM" id="SSF52540">
    <property type="entry name" value="P-loop containing nucleoside triphosphate hydrolases"/>
    <property type="match status" value="1"/>
</dbReference>
<dbReference type="PANTHER" id="PTHR22683">
    <property type="entry name" value="SPORULATION PROTEIN RELATED"/>
    <property type="match status" value="1"/>
</dbReference>
<evidence type="ECO:0000256" key="9">
    <source>
        <dbReference type="ARBA" id="ARBA00022989"/>
    </source>
</evidence>
<evidence type="ECO:0000256" key="6">
    <source>
        <dbReference type="ARBA" id="ARBA00022741"/>
    </source>
</evidence>
<comment type="subunit">
    <text evidence="14">Homohexamer. Forms a ring that surrounds DNA.</text>
</comment>
<feature type="transmembrane region" description="Helical" evidence="16">
    <location>
        <begin position="20"/>
        <end position="39"/>
    </location>
</feature>
<evidence type="ECO:0000256" key="3">
    <source>
        <dbReference type="ARBA" id="ARBA00022475"/>
    </source>
</evidence>
<dbReference type="InterPro" id="IPR025199">
    <property type="entry name" value="FtsK_4TM"/>
</dbReference>
<keyword evidence="4" id="KW-0132">Cell division</keyword>
<keyword evidence="19" id="KW-1185">Reference proteome</keyword>
<keyword evidence="3" id="KW-1003">Cell membrane</keyword>
<feature type="transmembrane region" description="Helical" evidence="16">
    <location>
        <begin position="87"/>
        <end position="103"/>
    </location>
</feature>
<keyword evidence="12" id="KW-0131">Cell cycle</keyword>
<keyword evidence="5 16" id="KW-0812">Transmembrane</keyword>
<keyword evidence="6 15" id="KW-0547">Nucleotide-binding</keyword>
<keyword evidence="7" id="KW-0159">Chromosome partition</keyword>
<evidence type="ECO:0000313" key="19">
    <source>
        <dbReference type="Proteomes" id="UP000189933"/>
    </source>
</evidence>
<dbReference type="InterPro" id="IPR027417">
    <property type="entry name" value="P-loop_NTPase"/>
</dbReference>
<dbReference type="EMBL" id="FUXM01000045">
    <property type="protein sequence ID" value="SKA24179.1"/>
    <property type="molecule type" value="Genomic_DNA"/>
</dbReference>
<dbReference type="GO" id="GO:0005524">
    <property type="term" value="F:ATP binding"/>
    <property type="evidence" value="ECO:0007669"/>
    <property type="project" value="UniProtKB-UniRule"/>
</dbReference>
<dbReference type="Gene3D" id="3.40.50.300">
    <property type="entry name" value="P-loop containing nucleotide triphosphate hydrolases"/>
    <property type="match status" value="1"/>
</dbReference>